<reference evidence="10 11" key="1">
    <citation type="submission" date="2018-03" db="EMBL/GenBank/DDBJ databases">
        <title>Genome sequencing of Weissella confusa isolates.</title>
        <authorList>
            <person name="Kajala I."/>
            <person name="Baruah R."/>
            <person name="Bergsveinson J."/>
            <person name="Juvonen R."/>
            <person name="Ziola B."/>
        </authorList>
    </citation>
    <scope>NUCLEOTIDE SEQUENCE [LARGE SCALE GENOMIC DNA]</scope>
    <source>
        <strain evidence="10 11">VTT E-062653</strain>
    </source>
</reference>
<comment type="similarity">
    <text evidence="7">Belongs to the FtsL family.</text>
</comment>
<name>A0A4Z0RZW7_WEICO</name>
<feature type="transmembrane region" description="Helical" evidence="7">
    <location>
        <begin position="39"/>
        <end position="62"/>
    </location>
</feature>
<keyword evidence="1 7" id="KW-1003">Cell membrane</keyword>
<dbReference type="GO" id="GO:0043093">
    <property type="term" value="P:FtsZ-dependent cytokinesis"/>
    <property type="evidence" value="ECO:0007669"/>
    <property type="project" value="UniProtKB-UniRule"/>
</dbReference>
<keyword evidence="2 7" id="KW-0132">Cell division</keyword>
<feature type="compositionally biased region" description="Polar residues" evidence="9">
    <location>
        <begin position="7"/>
        <end position="23"/>
    </location>
</feature>
<comment type="function">
    <text evidence="7">Essential cell division protein.</text>
</comment>
<evidence type="ECO:0000256" key="6">
    <source>
        <dbReference type="ARBA" id="ARBA00023306"/>
    </source>
</evidence>
<dbReference type="EMBL" id="PVSN01000021">
    <property type="protein sequence ID" value="TGE74094.1"/>
    <property type="molecule type" value="Genomic_DNA"/>
</dbReference>
<evidence type="ECO:0000256" key="4">
    <source>
        <dbReference type="ARBA" id="ARBA00022989"/>
    </source>
</evidence>
<evidence type="ECO:0000256" key="5">
    <source>
        <dbReference type="ARBA" id="ARBA00023136"/>
    </source>
</evidence>
<keyword evidence="4 7" id="KW-1133">Transmembrane helix</keyword>
<feature type="region of interest" description="Disordered" evidence="9">
    <location>
        <begin position="1"/>
        <end position="29"/>
    </location>
</feature>
<keyword evidence="3 7" id="KW-0812">Transmembrane</keyword>
<comment type="subcellular location">
    <subcellularLocation>
        <location evidence="7">Cell membrane</location>
        <topology evidence="7">Single-pass type II membrane protein</topology>
    </subcellularLocation>
    <text evidence="7">Localizes to the division septum where it forms a ring structure.</text>
</comment>
<dbReference type="Proteomes" id="UP000297646">
    <property type="component" value="Unassembled WGS sequence"/>
</dbReference>
<dbReference type="NCBIfam" id="TIGR02209">
    <property type="entry name" value="ftsL_broad"/>
    <property type="match status" value="1"/>
</dbReference>
<protein>
    <recommendedName>
        <fullName evidence="7 8">Cell division protein FtsL</fullName>
    </recommendedName>
</protein>
<organism evidence="10 11">
    <name type="scientific">Weissella confusa</name>
    <name type="common">Lactobacillus confusus</name>
    <dbReference type="NCBI Taxonomy" id="1583"/>
    <lineage>
        <taxon>Bacteria</taxon>
        <taxon>Bacillati</taxon>
        <taxon>Bacillota</taxon>
        <taxon>Bacilli</taxon>
        <taxon>Lactobacillales</taxon>
        <taxon>Lactobacillaceae</taxon>
        <taxon>Weissella</taxon>
    </lineage>
</organism>
<evidence type="ECO:0000313" key="11">
    <source>
        <dbReference type="Proteomes" id="UP000297646"/>
    </source>
</evidence>
<dbReference type="OrthoDB" id="2149581at2"/>
<comment type="caution">
    <text evidence="10">The sequence shown here is derived from an EMBL/GenBank/DDBJ whole genome shotgun (WGS) entry which is preliminary data.</text>
</comment>
<dbReference type="AlphaFoldDB" id="A0A4Z0RZW7"/>
<evidence type="ECO:0000256" key="1">
    <source>
        <dbReference type="ARBA" id="ARBA00022475"/>
    </source>
</evidence>
<dbReference type="GO" id="GO:0032153">
    <property type="term" value="C:cell division site"/>
    <property type="evidence" value="ECO:0007669"/>
    <property type="project" value="UniProtKB-UniRule"/>
</dbReference>
<proteinExistence type="inferred from homology"/>
<evidence type="ECO:0000313" key="10">
    <source>
        <dbReference type="EMBL" id="TGE74094.1"/>
    </source>
</evidence>
<sequence>MDAMPNYTHTTSPRKVNQPQQRPSVRVVKRKRKLEKPGFNAIDIAFCVATAFVVVFMAMVVVHTSNRAATANSQLATTSASLEKVRNQNNDLKQEVSDLTSPSRLNDVAAKNGLTLQNQNIRNVK</sequence>
<dbReference type="HAMAP" id="MF_00910">
    <property type="entry name" value="FtsL"/>
    <property type="match status" value="1"/>
</dbReference>
<evidence type="ECO:0000256" key="2">
    <source>
        <dbReference type="ARBA" id="ARBA00022618"/>
    </source>
</evidence>
<gene>
    <name evidence="7 10" type="primary">ftsL</name>
    <name evidence="10" type="ORF">C6P11_03755</name>
</gene>
<keyword evidence="6 7" id="KW-0131">Cell cycle</keyword>
<keyword evidence="5 7" id="KW-0472">Membrane</keyword>
<evidence type="ECO:0000256" key="9">
    <source>
        <dbReference type="SAM" id="MobiDB-lite"/>
    </source>
</evidence>
<dbReference type="InterPro" id="IPR011922">
    <property type="entry name" value="Cell_div_FtsL"/>
</dbReference>
<evidence type="ECO:0000256" key="3">
    <source>
        <dbReference type="ARBA" id="ARBA00022692"/>
    </source>
</evidence>
<dbReference type="RefSeq" id="WP_135518690.1">
    <property type="nucleotide sequence ID" value="NZ_PVSN01000021.1"/>
</dbReference>
<evidence type="ECO:0000256" key="8">
    <source>
        <dbReference type="NCBIfam" id="TIGR02209"/>
    </source>
</evidence>
<evidence type="ECO:0000256" key="7">
    <source>
        <dbReference type="HAMAP-Rule" id="MF_00910"/>
    </source>
</evidence>
<accession>A0A4Z0RZW7</accession>
<dbReference type="GO" id="GO:0005886">
    <property type="term" value="C:plasma membrane"/>
    <property type="evidence" value="ECO:0007669"/>
    <property type="project" value="UniProtKB-SubCell"/>
</dbReference>